<dbReference type="GO" id="GO:0005829">
    <property type="term" value="C:cytosol"/>
    <property type="evidence" value="ECO:0007669"/>
    <property type="project" value="TreeGrafter"/>
</dbReference>
<dbReference type="GO" id="GO:0008714">
    <property type="term" value="F:AMP nucleosidase activity"/>
    <property type="evidence" value="ECO:0007669"/>
    <property type="project" value="UniProtKB-EC"/>
</dbReference>
<evidence type="ECO:0000313" key="4">
    <source>
        <dbReference type="EMBL" id="QLG88152.1"/>
    </source>
</evidence>
<sequence>MKAVTVFCGARMGAREIYREAAQSLGKEIANRGLTLVYGGGHVGLMGAVAEAALQAGGQVIGVIPEFMVERELGYGACSTLEVVDSMHTRKARMAELTDGFIAMPGGFGTFDELFEILTWSQIGLHSKPIGLLNVNDYFVPLRAMVAHAVREGFVGERDAAKLLMANYSAALLDILQDEPSQAAGEWWKI</sequence>
<dbReference type="EC" id="3.2.2.n1" evidence="3"/>
<comment type="similarity">
    <text evidence="2 3">Belongs to the LOG family.</text>
</comment>
<dbReference type="PANTHER" id="PTHR31223">
    <property type="entry name" value="LOG FAMILY PROTEIN YJL055W"/>
    <property type="match status" value="1"/>
</dbReference>
<keyword evidence="3" id="KW-0203">Cytokinin biosynthesis</keyword>
<dbReference type="AlphaFoldDB" id="A0A7H9BIH6"/>
<gene>
    <name evidence="4" type="ORF">HQ393_07720</name>
</gene>
<comment type="catalytic activity">
    <reaction evidence="1">
        <text>AMP + H2O = D-ribose 5-phosphate + adenine</text>
        <dbReference type="Rhea" id="RHEA:20129"/>
        <dbReference type="ChEBI" id="CHEBI:15377"/>
        <dbReference type="ChEBI" id="CHEBI:16708"/>
        <dbReference type="ChEBI" id="CHEBI:78346"/>
        <dbReference type="ChEBI" id="CHEBI:456215"/>
        <dbReference type="EC" id="3.2.2.4"/>
    </reaction>
</comment>
<dbReference type="KEGG" id="chiz:HQ393_07720"/>
<reference evidence="4 5" key="1">
    <citation type="submission" date="2020-07" db="EMBL/GenBank/DDBJ databases">
        <title>Complete genome sequence of Chitinibacter sp. 2T18.</title>
        <authorList>
            <person name="Bae J.-W."/>
            <person name="Choi J.-W."/>
        </authorList>
    </citation>
    <scope>NUCLEOTIDE SEQUENCE [LARGE SCALE GENOMIC DNA]</scope>
    <source>
        <strain evidence="4 5">2T18</strain>
    </source>
</reference>
<evidence type="ECO:0000313" key="5">
    <source>
        <dbReference type="Proteomes" id="UP000509597"/>
    </source>
</evidence>
<keyword evidence="3" id="KW-0378">Hydrolase</keyword>
<dbReference type="GO" id="GO:0009691">
    <property type="term" value="P:cytokinin biosynthetic process"/>
    <property type="evidence" value="ECO:0007669"/>
    <property type="project" value="UniProtKB-UniRule"/>
</dbReference>
<dbReference type="Gene3D" id="3.40.50.450">
    <property type="match status" value="1"/>
</dbReference>
<dbReference type="NCBIfam" id="TIGR00730">
    <property type="entry name" value="Rossman fold protein, TIGR00730 family"/>
    <property type="match status" value="1"/>
</dbReference>
<protein>
    <recommendedName>
        <fullName evidence="3">Cytokinin riboside 5'-monophosphate phosphoribohydrolase</fullName>
        <ecNumber evidence="3">3.2.2.n1</ecNumber>
    </recommendedName>
</protein>
<accession>A0A7H9BIH6</accession>
<dbReference type="EMBL" id="CP058627">
    <property type="protein sequence ID" value="QLG88152.1"/>
    <property type="molecule type" value="Genomic_DNA"/>
</dbReference>
<dbReference type="Proteomes" id="UP000509597">
    <property type="component" value="Chromosome"/>
</dbReference>
<name>A0A7H9BIH6_9NEIS</name>
<dbReference type="InterPro" id="IPR031100">
    <property type="entry name" value="LOG_fam"/>
</dbReference>
<evidence type="ECO:0000256" key="1">
    <source>
        <dbReference type="ARBA" id="ARBA00000274"/>
    </source>
</evidence>
<dbReference type="SUPFAM" id="SSF102405">
    <property type="entry name" value="MCP/YpsA-like"/>
    <property type="match status" value="1"/>
</dbReference>
<evidence type="ECO:0000256" key="3">
    <source>
        <dbReference type="RuleBase" id="RU363015"/>
    </source>
</evidence>
<dbReference type="RefSeq" id="WP_179358231.1">
    <property type="nucleotide sequence ID" value="NZ_CP058627.1"/>
</dbReference>
<proteinExistence type="inferred from homology"/>
<dbReference type="PANTHER" id="PTHR31223:SF70">
    <property type="entry name" value="LOG FAMILY PROTEIN YJL055W"/>
    <property type="match status" value="1"/>
</dbReference>
<organism evidence="4 5">
    <name type="scientific">Chitinibacter bivalviorum</name>
    <dbReference type="NCBI Taxonomy" id="2739434"/>
    <lineage>
        <taxon>Bacteria</taxon>
        <taxon>Pseudomonadati</taxon>
        <taxon>Pseudomonadota</taxon>
        <taxon>Betaproteobacteria</taxon>
        <taxon>Neisseriales</taxon>
        <taxon>Chitinibacteraceae</taxon>
        <taxon>Chitinibacter</taxon>
    </lineage>
</organism>
<dbReference type="InterPro" id="IPR005269">
    <property type="entry name" value="LOG"/>
</dbReference>
<dbReference type="Pfam" id="PF03641">
    <property type="entry name" value="Lysine_decarbox"/>
    <property type="match status" value="1"/>
</dbReference>
<evidence type="ECO:0000256" key="2">
    <source>
        <dbReference type="ARBA" id="ARBA00006763"/>
    </source>
</evidence>
<keyword evidence="5" id="KW-1185">Reference proteome</keyword>